<evidence type="ECO:0000259" key="3">
    <source>
        <dbReference type="SMART" id="SM00657"/>
    </source>
</evidence>
<accession>A0A4Z1SYY7</accession>
<dbReference type="Gene3D" id="1.20.1250.40">
    <property type="match status" value="1"/>
</dbReference>
<sequence>MQVLNASVPTPVTNIEVFHILRHRYLRTTKRGADQLHLSRQQLTIEQQLHHYLKPHVKHITKEAFEKVWRFFDPTNGFTGIERLQIINDVPQSLPELLLVLPDLYTRFSEEQIVQIHEHLDLLLPPHEESDDE</sequence>
<dbReference type="SMART" id="SM00657">
    <property type="entry name" value="RPOL4c"/>
    <property type="match status" value="1"/>
</dbReference>
<dbReference type="GO" id="GO:0006352">
    <property type="term" value="P:DNA-templated transcription initiation"/>
    <property type="evidence" value="ECO:0007669"/>
    <property type="project" value="InterPro"/>
</dbReference>
<dbReference type="GO" id="GO:0005634">
    <property type="term" value="C:nucleus"/>
    <property type="evidence" value="ECO:0007669"/>
    <property type="project" value="UniProtKB-SubCell"/>
</dbReference>
<feature type="domain" description="RNA polymerase Rpb4/RPC9 core" evidence="3">
    <location>
        <begin position="1"/>
        <end position="127"/>
    </location>
</feature>
<proteinExistence type="predicted"/>
<dbReference type="InterPro" id="IPR006590">
    <property type="entry name" value="RNA_pol_Rpb4/RPC9_core"/>
</dbReference>
<dbReference type="InterPro" id="IPR005574">
    <property type="entry name" value="Rpb4/RPC9"/>
</dbReference>
<dbReference type="InterPro" id="IPR038324">
    <property type="entry name" value="Rpb4/RPC9_sf"/>
</dbReference>
<evidence type="ECO:0000313" key="5">
    <source>
        <dbReference type="Proteomes" id="UP000315496"/>
    </source>
</evidence>
<dbReference type="Proteomes" id="UP000315496">
    <property type="component" value="Chromosome 1"/>
</dbReference>
<dbReference type="OrthoDB" id="10249571at2759"/>
<evidence type="ECO:0000313" key="4">
    <source>
        <dbReference type="EMBL" id="TNJ29975.1"/>
    </source>
</evidence>
<dbReference type="GO" id="GO:0030880">
    <property type="term" value="C:RNA polymerase complex"/>
    <property type="evidence" value="ECO:0007669"/>
    <property type="project" value="InterPro"/>
</dbReference>
<keyword evidence="2" id="KW-0539">Nucleus</keyword>
<dbReference type="AlphaFoldDB" id="A0A4Z1SYY7"/>
<dbReference type="InterPro" id="IPR010997">
    <property type="entry name" value="HRDC-like_sf"/>
</dbReference>
<dbReference type="Pfam" id="PF03874">
    <property type="entry name" value="RNA_pol_Rpb4"/>
    <property type="match status" value="1"/>
</dbReference>
<dbReference type="GO" id="GO:0000166">
    <property type="term" value="F:nucleotide binding"/>
    <property type="evidence" value="ECO:0007669"/>
    <property type="project" value="InterPro"/>
</dbReference>
<gene>
    <name evidence="4" type="ORF">GMRT_13555</name>
</gene>
<dbReference type="VEuPathDB" id="GiardiaDB:GMRT_13555"/>
<keyword evidence="5" id="KW-1185">Reference proteome</keyword>
<protein>
    <submittedName>
        <fullName evidence="4">RNA polymerase Rpb4</fullName>
    </submittedName>
</protein>
<comment type="subcellular location">
    <subcellularLocation>
        <location evidence="1">Nucleus</location>
    </subcellularLocation>
</comment>
<reference evidence="4 5" key="1">
    <citation type="submission" date="2019-05" db="EMBL/GenBank/DDBJ databases">
        <title>The compact genome of Giardia muris reveals important steps in the evolution of intestinal protozoan parasites.</title>
        <authorList>
            <person name="Xu F."/>
            <person name="Jimenez-Gonzalez A."/>
            <person name="Einarsson E."/>
            <person name="Astvaldsson A."/>
            <person name="Peirasmaki D."/>
            <person name="Eckmann L."/>
            <person name="Andersson J.O."/>
            <person name="Svard S.G."/>
            <person name="Jerlstrom-Hultqvist J."/>
        </authorList>
    </citation>
    <scope>NUCLEOTIDE SEQUENCE [LARGE SCALE GENOMIC DNA]</scope>
    <source>
        <strain evidence="4 5">Roberts-Thomson</strain>
    </source>
</reference>
<dbReference type="EMBL" id="VDLU01000001">
    <property type="protein sequence ID" value="TNJ29975.1"/>
    <property type="molecule type" value="Genomic_DNA"/>
</dbReference>
<evidence type="ECO:0000256" key="1">
    <source>
        <dbReference type="ARBA" id="ARBA00004123"/>
    </source>
</evidence>
<comment type="caution">
    <text evidence="4">The sequence shown here is derived from an EMBL/GenBank/DDBJ whole genome shotgun (WGS) entry which is preliminary data.</text>
</comment>
<dbReference type="SUPFAM" id="SSF47819">
    <property type="entry name" value="HRDC-like"/>
    <property type="match status" value="1"/>
</dbReference>
<name>A0A4Z1SYY7_GIAMU</name>
<organism evidence="4 5">
    <name type="scientific">Giardia muris</name>
    <dbReference type="NCBI Taxonomy" id="5742"/>
    <lineage>
        <taxon>Eukaryota</taxon>
        <taxon>Metamonada</taxon>
        <taxon>Diplomonadida</taxon>
        <taxon>Hexamitidae</taxon>
        <taxon>Giardiinae</taxon>
        <taxon>Giardia</taxon>
    </lineage>
</organism>
<evidence type="ECO:0000256" key="2">
    <source>
        <dbReference type="ARBA" id="ARBA00023242"/>
    </source>
</evidence>